<dbReference type="Proteomes" id="UP000029228">
    <property type="component" value="Unassembled WGS sequence"/>
</dbReference>
<dbReference type="STRING" id="990268.JCM19235_1233"/>
<evidence type="ECO:0000313" key="2">
    <source>
        <dbReference type="Proteomes" id="UP000029228"/>
    </source>
</evidence>
<gene>
    <name evidence="1" type="ORF">JCM19235_1233</name>
</gene>
<accession>A0A090SUC9</accession>
<dbReference type="AlphaFoldDB" id="A0A090SUC9"/>
<reference evidence="1 2" key="1">
    <citation type="submission" date="2014-09" db="EMBL/GenBank/DDBJ databases">
        <title>Vibrio maritimus JCM 19235. (C45) whole genome shotgun sequence.</title>
        <authorList>
            <person name="Sawabe T."/>
            <person name="Meirelles P."/>
            <person name="Nakanishi M."/>
            <person name="Sayaka M."/>
            <person name="Hattori M."/>
            <person name="Ohkuma M."/>
        </authorList>
    </citation>
    <scope>NUCLEOTIDE SEQUENCE [LARGE SCALE GENOMIC DNA]</scope>
    <source>
        <strain evidence="2">JCM19235</strain>
    </source>
</reference>
<evidence type="ECO:0000313" key="1">
    <source>
        <dbReference type="EMBL" id="GAL22932.1"/>
    </source>
</evidence>
<reference evidence="1 2" key="2">
    <citation type="submission" date="2014-09" db="EMBL/GenBank/DDBJ databases">
        <authorList>
            <consortium name="NBRP consortium"/>
            <person name="Sawabe T."/>
            <person name="Meirelles P."/>
            <person name="Nakanishi M."/>
            <person name="Sayaka M."/>
            <person name="Hattori M."/>
            <person name="Ohkuma M."/>
        </authorList>
    </citation>
    <scope>NUCLEOTIDE SEQUENCE [LARGE SCALE GENOMIC DNA]</scope>
    <source>
        <strain evidence="2">JCM19235</strain>
    </source>
</reference>
<dbReference type="EMBL" id="BBMR01000017">
    <property type="protein sequence ID" value="GAL22932.1"/>
    <property type="molecule type" value="Genomic_DNA"/>
</dbReference>
<protein>
    <submittedName>
        <fullName evidence="1">Uncharacterized protein</fullName>
    </submittedName>
</protein>
<organism evidence="1 2">
    <name type="scientific">Vibrio maritimus</name>
    <dbReference type="NCBI Taxonomy" id="990268"/>
    <lineage>
        <taxon>Bacteria</taxon>
        <taxon>Pseudomonadati</taxon>
        <taxon>Pseudomonadota</taxon>
        <taxon>Gammaproteobacteria</taxon>
        <taxon>Vibrionales</taxon>
        <taxon>Vibrionaceae</taxon>
        <taxon>Vibrio</taxon>
    </lineage>
</organism>
<comment type="caution">
    <text evidence="1">The sequence shown here is derived from an EMBL/GenBank/DDBJ whole genome shotgun (WGS) entry which is preliminary data.</text>
</comment>
<proteinExistence type="predicted"/>
<name>A0A090SUC9_9VIBR</name>
<keyword evidence="2" id="KW-1185">Reference proteome</keyword>
<sequence length="100" mass="11532">MALEDGTIVTADTISTLEEPDKSKIEAIYANWLNANKHYERDWRNFELTACDWMLVADATHGGEPIAGSQKLDDILLYRSELRGYDLTKDNRPVRPEWYV</sequence>